<dbReference type="Pfam" id="PF00702">
    <property type="entry name" value="Hydrolase"/>
    <property type="match status" value="1"/>
</dbReference>
<protein>
    <submittedName>
        <fullName evidence="5">Putative hydrolase of the HAD superfamily</fullName>
    </submittedName>
</protein>
<dbReference type="InterPro" id="IPR023214">
    <property type="entry name" value="HAD_sf"/>
</dbReference>
<dbReference type="Proteomes" id="UP000184038">
    <property type="component" value="Unassembled WGS sequence"/>
</dbReference>
<dbReference type="InterPro" id="IPR051400">
    <property type="entry name" value="HAD-like_hydrolase"/>
</dbReference>
<evidence type="ECO:0000313" key="5">
    <source>
        <dbReference type="EMBL" id="SHM12666.1"/>
    </source>
</evidence>
<dbReference type="STRING" id="1120996.SAMN02746066_00905"/>
<dbReference type="Gene3D" id="1.10.150.240">
    <property type="entry name" value="Putative phosphatase, domain 2"/>
    <property type="match status" value="1"/>
</dbReference>
<dbReference type="GO" id="GO:0046872">
    <property type="term" value="F:metal ion binding"/>
    <property type="evidence" value="ECO:0007669"/>
    <property type="project" value="UniProtKB-KW"/>
</dbReference>
<accession>A0A1M7G909</accession>
<dbReference type="SUPFAM" id="SSF56784">
    <property type="entry name" value="HAD-like"/>
    <property type="match status" value="1"/>
</dbReference>
<dbReference type="PANTHER" id="PTHR46470:SF2">
    <property type="entry name" value="GLYCERALDEHYDE 3-PHOSPHATE PHOSPHATASE"/>
    <property type="match status" value="1"/>
</dbReference>
<dbReference type="SFLD" id="SFLDG01129">
    <property type="entry name" value="C1.5:_HAD__Beta-PGM__Phosphata"/>
    <property type="match status" value="1"/>
</dbReference>
<dbReference type="RefSeq" id="WP_073283521.1">
    <property type="nucleotide sequence ID" value="NZ_FRCP01000006.1"/>
</dbReference>
<dbReference type="InterPro" id="IPR006439">
    <property type="entry name" value="HAD-SF_hydro_IA"/>
</dbReference>
<dbReference type="AlphaFoldDB" id="A0A1M7G909"/>
<dbReference type="GO" id="GO:0016791">
    <property type="term" value="F:phosphatase activity"/>
    <property type="evidence" value="ECO:0007669"/>
    <property type="project" value="TreeGrafter"/>
</dbReference>
<dbReference type="NCBIfam" id="TIGR01549">
    <property type="entry name" value="HAD-SF-IA-v1"/>
    <property type="match status" value="1"/>
</dbReference>
<organism evidence="5 6">
    <name type="scientific">Anaerosporobacter mobilis DSM 15930</name>
    <dbReference type="NCBI Taxonomy" id="1120996"/>
    <lineage>
        <taxon>Bacteria</taxon>
        <taxon>Bacillati</taxon>
        <taxon>Bacillota</taxon>
        <taxon>Clostridia</taxon>
        <taxon>Lachnospirales</taxon>
        <taxon>Lachnospiraceae</taxon>
        <taxon>Anaerosporobacter</taxon>
    </lineage>
</organism>
<reference evidence="5 6" key="1">
    <citation type="submission" date="2016-11" db="EMBL/GenBank/DDBJ databases">
        <authorList>
            <person name="Jaros S."/>
            <person name="Januszkiewicz K."/>
            <person name="Wedrychowicz H."/>
        </authorList>
    </citation>
    <scope>NUCLEOTIDE SEQUENCE [LARGE SCALE GENOMIC DNA]</scope>
    <source>
        <strain evidence="5 6">DSM 15930</strain>
    </source>
</reference>
<dbReference type="OrthoDB" id="264363at2"/>
<dbReference type="PRINTS" id="PR00413">
    <property type="entry name" value="HADHALOGNASE"/>
</dbReference>
<dbReference type="GO" id="GO:0044281">
    <property type="term" value="P:small molecule metabolic process"/>
    <property type="evidence" value="ECO:0007669"/>
    <property type="project" value="UniProtKB-ARBA"/>
</dbReference>
<comment type="cofactor">
    <cofactor evidence="1">
        <name>Mg(2+)</name>
        <dbReference type="ChEBI" id="CHEBI:18420"/>
    </cofactor>
</comment>
<keyword evidence="4" id="KW-0460">Magnesium</keyword>
<keyword evidence="6" id="KW-1185">Reference proteome</keyword>
<evidence type="ECO:0000256" key="4">
    <source>
        <dbReference type="ARBA" id="ARBA00022842"/>
    </source>
</evidence>
<proteinExistence type="predicted"/>
<name>A0A1M7G909_9FIRM</name>
<dbReference type="PANTHER" id="PTHR46470">
    <property type="entry name" value="N-ACYLNEURAMINATE-9-PHOSPHATASE"/>
    <property type="match status" value="1"/>
</dbReference>
<sequence>MFNTYIFDLYGTLVDIRTDEESLELWGKMSLLYEYKGASYTPSELRDAFEQSIENAFDEATKKDRSLTNTQMLDSISKTTKLEIQIEYVYQELFRNKGVEVTIDVCVQLAEVFRALSTRYVKLYKGAVELLQSLKEKNKKVYLLSNAQAVFTRGELQLLGILPYFDGILLSSEAGYMKPDRRFYQRLLDTYHIDPSTAIMIGNDYRADSMGGANVGLHTCYINSNLSPSEDGNSIGEMKADFILKSMDLGKVKQLILR</sequence>
<dbReference type="InterPro" id="IPR023198">
    <property type="entry name" value="PGP-like_dom2"/>
</dbReference>
<evidence type="ECO:0000256" key="2">
    <source>
        <dbReference type="ARBA" id="ARBA00022723"/>
    </source>
</evidence>
<evidence type="ECO:0000313" key="6">
    <source>
        <dbReference type="Proteomes" id="UP000184038"/>
    </source>
</evidence>
<keyword evidence="2" id="KW-0479">Metal-binding</keyword>
<dbReference type="Gene3D" id="3.40.50.1000">
    <property type="entry name" value="HAD superfamily/HAD-like"/>
    <property type="match status" value="1"/>
</dbReference>
<evidence type="ECO:0000256" key="3">
    <source>
        <dbReference type="ARBA" id="ARBA00022801"/>
    </source>
</evidence>
<dbReference type="SFLD" id="SFLDS00003">
    <property type="entry name" value="Haloacid_Dehalogenase"/>
    <property type="match status" value="1"/>
</dbReference>
<evidence type="ECO:0000256" key="1">
    <source>
        <dbReference type="ARBA" id="ARBA00001946"/>
    </source>
</evidence>
<dbReference type="InterPro" id="IPR036412">
    <property type="entry name" value="HAD-like_sf"/>
</dbReference>
<gene>
    <name evidence="5" type="ORF">SAMN02746066_00905</name>
</gene>
<keyword evidence="3 5" id="KW-0378">Hydrolase</keyword>
<dbReference type="NCBIfam" id="TIGR01509">
    <property type="entry name" value="HAD-SF-IA-v3"/>
    <property type="match status" value="1"/>
</dbReference>
<dbReference type="EMBL" id="FRCP01000006">
    <property type="protein sequence ID" value="SHM12666.1"/>
    <property type="molecule type" value="Genomic_DNA"/>
</dbReference>